<name>A0A2P8DSJ1_9ACTN</name>
<evidence type="ECO:0000313" key="2">
    <source>
        <dbReference type="EMBL" id="PSL00183.1"/>
    </source>
</evidence>
<dbReference type="Proteomes" id="UP000240542">
    <property type="component" value="Unassembled WGS sequence"/>
</dbReference>
<feature type="region of interest" description="Disordered" evidence="1">
    <location>
        <begin position="1"/>
        <end position="22"/>
    </location>
</feature>
<accession>A0A2P8DSJ1</accession>
<sequence length="63" mass="7023">MQDPDDPDGAGTDELPYTGSYRGARQTYAIGKGLICRSSVPLQRSYERGIDRIKHDECLSSFQ</sequence>
<reference evidence="2 3" key="1">
    <citation type="submission" date="2018-03" db="EMBL/GenBank/DDBJ databases">
        <title>Genomic Encyclopedia of Archaeal and Bacterial Type Strains, Phase II (KMG-II): from individual species to whole genera.</title>
        <authorList>
            <person name="Goeker M."/>
        </authorList>
    </citation>
    <scope>NUCLEOTIDE SEQUENCE [LARGE SCALE GENOMIC DNA]</scope>
    <source>
        <strain evidence="2 3">DSM 45312</strain>
    </source>
</reference>
<comment type="caution">
    <text evidence="2">The sequence shown here is derived from an EMBL/GenBank/DDBJ whole genome shotgun (WGS) entry which is preliminary data.</text>
</comment>
<dbReference type="AlphaFoldDB" id="A0A2P8DSJ1"/>
<organism evidence="2 3">
    <name type="scientific">Murinocardiopsis flavida</name>
    <dbReference type="NCBI Taxonomy" id="645275"/>
    <lineage>
        <taxon>Bacteria</taxon>
        <taxon>Bacillati</taxon>
        <taxon>Actinomycetota</taxon>
        <taxon>Actinomycetes</taxon>
        <taxon>Streptosporangiales</taxon>
        <taxon>Nocardiopsidaceae</taxon>
        <taxon>Murinocardiopsis</taxon>
    </lineage>
</organism>
<gene>
    <name evidence="2" type="ORF">CLV63_102310</name>
</gene>
<proteinExistence type="predicted"/>
<evidence type="ECO:0000313" key="3">
    <source>
        <dbReference type="Proteomes" id="UP000240542"/>
    </source>
</evidence>
<evidence type="ECO:0000256" key="1">
    <source>
        <dbReference type="SAM" id="MobiDB-lite"/>
    </source>
</evidence>
<protein>
    <submittedName>
        <fullName evidence="2">Uncharacterized protein</fullName>
    </submittedName>
</protein>
<keyword evidence="3" id="KW-1185">Reference proteome</keyword>
<dbReference type="EMBL" id="PYGA01000002">
    <property type="protein sequence ID" value="PSL00183.1"/>
    <property type="molecule type" value="Genomic_DNA"/>
</dbReference>